<evidence type="ECO:0000256" key="1">
    <source>
        <dbReference type="ARBA" id="ARBA00004141"/>
    </source>
</evidence>
<feature type="transmembrane region" description="Helical" evidence="6">
    <location>
        <begin position="231"/>
        <end position="250"/>
    </location>
</feature>
<evidence type="ECO:0000256" key="2">
    <source>
        <dbReference type="ARBA" id="ARBA00009773"/>
    </source>
</evidence>
<feature type="transmembrane region" description="Helical" evidence="6">
    <location>
        <begin position="66"/>
        <end position="88"/>
    </location>
</feature>
<dbReference type="InterPro" id="IPR002549">
    <property type="entry name" value="AI-2E-like"/>
</dbReference>
<keyword evidence="3 6" id="KW-0812">Transmembrane</keyword>
<protein>
    <submittedName>
        <fullName evidence="7">Sporulation integral membrane protein YtvI</fullName>
    </submittedName>
</protein>
<dbReference type="NCBIfam" id="TIGR02872">
    <property type="entry name" value="spore_ytvI"/>
    <property type="match status" value="1"/>
</dbReference>
<dbReference type="PANTHER" id="PTHR21716:SF68">
    <property type="entry name" value="TRANSPORT PROTEIN YTVI-RELATED"/>
    <property type="match status" value="1"/>
</dbReference>
<comment type="similarity">
    <text evidence="2">Belongs to the autoinducer-2 exporter (AI-2E) (TC 2.A.86) family.</text>
</comment>
<feature type="transmembrane region" description="Helical" evidence="6">
    <location>
        <begin position="323"/>
        <end position="354"/>
    </location>
</feature>
<dbReference type="InterPro" id="IPR014227">
    <property type="entry name" value="YtvI-like"/>
</dbReference>
<dbReference type="PANTHER" id="PTHR21716">
    <property type="entry name" value="TRANSMEMBRANE PROTEIN"/>
    <property type="match status" value="1"/>
</dbReference>
<comment type="caution">
    <text evidence="7">The sequence shown here is derived from an EMBL/GenBank/DDBJ whole genome shotgun (WGS) entry which is preliminary data.</text>
</comment>
<organism evidence="7 8">
    <name type="scientific">Ornithinibacillus salinisoli</name>
    <dbReference type="NCBI Taxonomy" id="1848459"/>
    <lineage>
        <taxon>Bacteria</taxon>
        <taxon>Bacillati</taxon>
        <taxon>Bacillota</taxon>
        <taxon>Bacilli</taxon>
        <taxon>Bacillales</taxon>
        <taxon>Bacillaceae</taxon>
        <taxon>Ornithinibacillus</taxon>
    </lineage>
</organism>
<evidence type="ECO:0000313" key="8">
    <source>
        <dbReference type="Proteomes" id="UP001597383"/>
    </source>
</evidence>
<reference evidence="8" key="1">
    <citation type="journal article" date="2019" name="Int. J. Syst. Evol. Microbiol.">
        <title>The Global Catalogue of Microorganisms (GCM) 10K type strain sequencing project: providing services to taxonomists for standard genome sequencing and annotation.</title>
        <authorList>
            <consortium name="The Broad Institute Genomics Platform"/>
            <consortium name="The Broad Institute Genome Sequencing Center for Infectious Disease"/>
            <person name="Wu L."/>
            <person name="Ma J."/>
        </authorList>
    </citation>
    <scope>NUCLEOTIDE SEQUENCE [LARGE SCALE GENOMIC DNA]</scope>
    <source>
        <strain evidence="8">R28</strain>
    </source>
</reference>
<proteinExistence type="inferred from homology"/>
<keyword evidence="4 6" id="KW-1133">Transmembrane helix</keyword>
<feature type="transmembrane region" description="Helical" evidence="6">
    <location>
        <begin position="256"/>
        <end position="281"/>
    </location>
</feature>
<name>A0ABW4W5H5_9BACI</name>
<evidence type="ECO:0000256" key="6">
    <source>
        <dbReference type="SAM" id="Phobius"/>
    </source>
</evidence>
<keyword evidence="5 6" id="KW-0472">Membrane</keyword>
<feature type="transmembrane region" description="Helical" evidence="6">
    <location>
        <begin position="12"/>
        <end position="30"/>
    </location>
</feature>
<evidence type="ECO:0000256" key="3">
    <source>
        <dbReference type="ARBA" id="ARBA00022692"/>
    </source>
</evidence>
<dbReference type="Pfam" id="PF01594">
    <property type="entry name" value="AI-2E_transport"/>
    <property type="match status" value="1"/>
</dbReference>
<sequence length="368" mass="42102">MYKQFSFQILRSFIVIGILVASYFLFVYTFSYTYPFIIAIALSLLINPLVTALVEKAKFHRTIATIAVILFIFTVIIGVLLIIVSEIIQGTLYLAEITPTYFQTFITIVESFVYDKILPLYDQITSYFNSLHPTQQATITDKVQQFLEYITTTGTTLLQGFFLNFPTIILLVPNSFTIIIFILLATFFITKDWYDLKDNVKQFIPSRAYEFYKEFMDHLKRAFAGYIKAQALLIFISTCIIFIGLLILQVEHALTITFFAALFDILPFIGTGIIFIPWIIYSFVTTNYMMTISLCILFGVIIVARQILEPKILSSSIGVNPLFGLFILFITIQVWGVIGILIAPALMILFYVLFQSGTFTKVWQFIKG</sequence>
<dbReference type="Proteomes" id="UP001597383">
    <property type="component" value="Unassembled WGS sequence"/>
</dbReference>
<accession>A0ABW4W5H5</accession>
<dbReference type="RefSeq" id="WP_377556745.1">
    <property type="nucleotide sequence ID" value="NZ_JBHUHQ010000021.1"/>
</dbReference>
<dbReference type="EMBL" id="JBHUHQ010000021">
    <property type="protein sequence ID" value="MFD2046301.1"/>
    <property type="molecule type" value="Genomic_DNA"/>
</dbReference>
<evidence type="ECO:0000256" key="4">
    <source>
        <dbReference type="ARBA" id="ARBA00022989"/>
    </source>
</evidence>
<evidence type="ECO:0000256" key="5">
    <source>
        <dbReference type="ARBA" id="ARBA00023136"/>
    </source>
</evidence>
<evidence type="ECO:0000313" key="7">
    <source>
        <dbReference type="EMBL" id="MFD2046301.1"/>
    </source>
</evidence>
<feature type="transmembrane region" description="Helical" evidence="6">
    <location>
        <begin position="168"/>
        <end position="189"/>
    </location>
</feature>
<comment type="subcellular location">
    <subcellularLocation>
        <location evidence="1">Membrane</location>
        <topology evidence="1">Multi-pass membrane protein</topology>
    </subcellularLocation>
</comment>
<feature type="transmembrane region" description="Helical" evidence="6">
    <location>
        <begin position="36"/>
        <end position="54"/>
    </location>
</feature>
<feature type="transmembrane region" description="Helical" evidence="6">
    <location>
        <begin position="288"/>
        <end position="308"/>
    </location>
</feature>
<gene>
    <name evidence="7" type="primary">ytvI</name>
    <name evidence="7" type="ORF">ACFSJF_18665</name>
</gene>
<keyword evidence="8" id="KW-1185">Reference proteome</keyword>